<keyword evidence="2" id="KW-1133">Transmembrane helix</keyword>
<gene>
    <name evidence="3" type="ORF">E3T49_12285</name>
</gene>
<reference evidence="3 4" key="1">
    <citation type="submission" date="2019-03" db="EMBL/GenBank/DDBJ databases">
        <title>Genomics of glacier-inhabiting Cryobacterium strains.</title>
        <authorList>
            <person name="Liu Q."/>
            <person name="Xin Y.-H."/>
        </authorList>
    </citation>
    <scope>NUCLEOTIDE SEQUENCE [LARGE SCALE GENOMIC DNA]</scope>
    <source>
        <strain evidence="3 4">TMT1-51</strain>
    </source>
</reference>
<feature type="transmembrane region" description="Helical" evidence="2">
    <location>
        <begin position="21"/>
        <end position="42"/>
    </location>
</feature>
<sequence>MSTIKHPVGPQSSTVYWRRRLVVGLGLLLVLALLILVVSFIVRPAAGNGGPGSTPTSSATAPATAADAAAPDPAAGPAACDPASVQVEAITDAVTYEPGAEPLLSLSVTNIGTEPCVLNAGTSTQVFTVSSGADVYWTSTDCQQDPADADVTLTPGKPLSSGAPIAWDRTRSSPETCGEASREAAPAGGAAYNLSVSIGGVEAATPKQFLLS</sequence>
<keyword evidence="2" id="KW-0812">Transmembrane</keyword>
<evidence type="ECO:0000313" key="4">
    <source>
        <dbReference type="Proteomes" id="UP000297472"/>
    </source>
</evidence>
<evidence type="ECO:0000256" key="2">
    <source>
        <dbReference type="SAM" id="Phobius"/>
    </source>
</evidence>
<dbReference type="Proteomes" id="UP000297472">
    <property type="component" value="Unassembled WGS sequence"/>
</dbReference>
<accession>A0A4Y8JT96</accession>
<dbReference type="OrthoDB" id="5189092at2"/>
<keyword evidence="2" id="KW-0472">Membrane</keyword>
<dbReference type="AlphaFoldDB" id="A0A4Y8JT96"/>
<evidence type="ECO:0000256" key="1">
    <source>
        <dbReference type="SAM" id="MobiDB-lite"/>
    </source>
</evidence>
<comment type="caution">
    <text evidence="3">The sequence shown here is derived from an EMBL/GenBank/DDBJ whole genome shotgun (WGS) entry which is preliminary data.</text>
</comment>
<dbReference type="RefSeq" id="WP_134425196.1">
    <property type="nucleotide sequence ID" value="NZ_SOHA01000036.1"/>
</dbReference>
<dbReference type="EMBL" id="SOHA01000036">
    <property type="protein sequence ID" value="TFD28281.1"/>
    <property type="molecule type" value="Genomic_DNA"/>
</dbReference>
<evidence type="ECO:0000313" key="3">
    <source>
        <dbReference type="EMBL" id="TFD28281.1"/>
    </source>
</evidence>
<feature type="compositionally biased region" description="Low complexity" evidence="1">
    <location>
        <begin position="53"/>
        <end position="80"/>
    </location>
</feature>
<keyword evidence="4" id="KW-1185">Reference proteome</keyword>
<evidence type="ECO:0008006" key="5">
    <source>
        <dbReference type="Google" id="ProtNLM"/>
    </source>
</evidence>
<organism evidence="3 4">
    <name type="scientific">Cryobacterium cryoconiti</name>
    <dbReference type="NCBI Taxonomy" id="1259239"/>
    <lineage>
        <taxon>Bacteria</taxon>
        <taxon>Bacillati</taxon>
        <taxon>Actinomycetota</taxon>
        <taxon>Actinomycetes</taxon>
        <taxon>Micrococcales</taxon>
        <taxon>Microbacteriaceae</taxon>
        <taxon>Cryobacterium</taxon>
    </lineage>
</organism>
<name>A0A4Y8JT96_9MICO</name>
<feature type="region of interest" description="Disordered" evidence="1">
    <location>
        <begin position="48"/>
        <end position="80"/>
    </location>
</feature>
<protein>
    <recommendedName>
        <fullName evidence="5">DUF4232 domain-containing protein</fullName>
    </recommendedName>
</protein>
<proteinExistence type="predicted"/>